<gene>
    <name evidence="1" type="ORF">A3D42_02565</name>
</gene>
<sequence length="105" mass="12057">MDINTQKVQKEFRENIINLFQIDKLPEDKQEETINRIGKLIFQAVLLRVLPLMEEAEVEEYNKLIEGGATPEAVLDFFFGKVPGFLDIIAEETENFRKESAQALG</sequence>
<accession>A0A1F6W4X8</accession>
<dbReference type="Proteomes" id="UP000177777">
    <property type="component" value="Unassembled WGS sequence"/>
</dbReference>
<dbReference type="AlphaFoldDB" id="A0A1F6W4X8"/>
<reference evidence="1 2" key="1">
    <citation type="journal article" date="2016" name="Nat. Commun.">
        <title>Thousands of microbial genomes shed light on interconnected biogeochemical processes in an aquifer system.</title>
        <authorList>
            <person name="Anantharaman K."/>
            <person name="Brown C.T."/>
            <person name="Hug L.A."/>
            <person name="Sharon I."/>
            <person name="Castelle C.J."/>
            <person name="Probst A.J."/>
            <person name="Thomas B.C."/>
            <person name="Singh A."/>
            <person name="Wilkins M.J."/>
            <person name="Karaoz U."/>
            <person name="Brodie E.L."/>
            <person name="Williams K.H."/>
            <person name="Hubbard S.S."/>
            <person name="Banfield J.F."/>
        </authorList>
    </citation>
    <scope>NUCLEOTIDE SEQUENCE [LARGE SCALE GENOMIC DNA]</scope>
</reference>
<organism evidence="1 2">
    <name type="scientific">Candidatus Nomurabacteria bacterium RIFCSPHIGHO2_02_FULL_41_18</name>
    <dbReference type="NCBI Taxonomy" id="1801754"/>
    <lineage>
        <taxon>Bacteria</taxon>
        <taxon>Candidatus Nomuraibacteriota</taxon>
    </lineage>
</organism>
<evidence type="ECO:0000313" key="2">
    <source>
        <dbReference type="Proteomes" id="UP000177777"/>
    </source>
</evidence>
<protein>
    <submittedName>
        <fullName evidence="1">Uncharacterized protein</fullName>
    </submittedName>
</protein>
<comment type="caution">
    <text evidence="1">The sequence shown here is derived from an EMBL/GenBank/DDBJ whole genome shotgun (WGS) entry which is preliminary data.</text>
</comment>
<dbReference type="EMBL" id="MFUE01000020">
    <property type="protein sequence ID" value="OGI76988.1"/>
    <property type="molecule type" value="Genomic_DNA"/>
</dbReference>
<dbReference type="STRING" id="1801754.A3D42_02565"/>
<name>A0A1F6W4X8_9BACT</name>
<proteinExistence type="predicted"/>
<evidence type="ECO:0000313" key="1">
    <source>
        <dbReference type="EMBL" id="OGI76988.1"/>
    </source>
</evidence>